<dbReference type="Proteomes" id="UP000789702">
    <property type="component" value="Unassembled WGS sequence"/>
</dbReference>
<evidence type="ECO:0000313" key="2">
    <source>
        <dbReference type="Proteomes" id="UP000789702"/>
    </source>
</evidence>
<protein>
    <submittedName>
        <fullName evidence="1">5111_t:CDS:1</fullName>
    </submittedName>
</protein>
<dbReference type="EMBL" id="CAJVPU010011096">
    <property type="protein sequence ID" value="CAG8611680.1"/>
    <property type="molecule type" value="Genomic_DNA"/>
</dbReference>
<comment type="caution">
    <text evidence="1">The sequence shown here is derived from an EMBL/GenBank/DDBJ whole genome shotgun (WGS) entry which is preliminary data.</text>
</comment>
<accession>A0ACA9MSR3</accession>
<evidence type="ECO:0000313" key="1">
    <source>
        <dbReference type="EMBL" id="CAG8611680.1"/>
    </source>
</evidence>
<proteinExistence type="predicted"/>
<feature type="non-terminal residue" evidence="1">
    <location>
        <position position="1"/>
    </location>
</feature>
<sequence>GLSSEGVCTRSGVDVGATMGWVLIAIGWLSVLDCELLSVESVSGASAKL</sequence>
<gene>
    <name evidence="1" type="ORF">DHETER_LOCUS7664</name>
</gene>
<organism evidence="1 2">
    <name type="scientific">Dentiscutata heterogama</name>
    <dbReference type="NCBI Taxonomy" id="1316150"/>
    <lineage>
        <taxon>Eukaryota</taxon>
        <taxon>Fungi</taxon>
        <taxon>Fungi incertae sedis</taxon>
        <taxon>Mucoromycota</taxon>
        <taxon>Glomeromycotina</taxon>
        <taxon>Glomeromycetes</taxon>
        <taxon>Diversisporales</taxon>
        <taxon>Gigasporaceae</taxon>
        <taxon>Dentiscutata</taxon>
    </lineage>
</organism>
<reference evidence="1" key="1">
    <citation type="submission" date="2021-06" db="EMBL/GenBank/DDBJ databases">
        <authorList>
            <person name="Kallberg Y."/>
            <person name="Tangrot J."/>
            <person name="Rosling A."/>
        </authorList>
    </citation>
    <scope>NUCLEOTIDE SEQUENCE</scope>
    <source>
        <strain evidence="1">IL203A</strain>
    </source>
</reference>
<keyword evidence="2" id="KW-1185">Reference proteome</keyword>
<name>A0ACA9MSR3_9GLOM</name>